<protein>
    <submittedName>
        <fullName evidence="1">Uncharacterized protein</fullName>
    </submittedName>
</protein>
<dbReference type="EMBL" id="CP051682">
    <property type="protein sequence ID" value="QJD97778.1"/>
    <property type="molecule type" value="Genomic_DNA"/>
</dbReference>
<sequence length="213" mass="24434">MKTAAYILEIGAIYKSKWDPRPFRIIGFDDKEVFYDYLLSPPNTWALSRNLKKKVFFCRMSSNMFMKGSEKIDSLPLSEEEYAAFRPDLPLRLGRTIQLSWNNIPVNNYTNFISYSENIFEKDFFNQNLQAPKAMLFPYGNKGGTKKGVTVNADNSQYIAICELIWKAKGIQEMVNNDVSKGIGLYRSGIDKGCPIYYIGEYVDRVGILIPAR</sequence>
<evidence type="ECO:0000313" key="2">
    <source>
        <dbReference type="Proteomes" id="UP000503278"/>
    </source>
</evidence>
<dbReference type="RefSeq" id="WP_169610253.1">
    <property type="nucleotide sequence ID" value="NZ_CP051682.1"/>
</dbReference>
<dbReference type="AlphaFoldDB" id="A0A7L5E580"/>
<accession>A0A7L5E580</accession>
<organism evidence="1 2">
    <name type="scientific">Mucilaginibacter robiniae</name>
    <dbReference type="NCBI Taxonomy" id="2728022"/>
    <lineage>
        <taxon>Bacteria</taxon>
        <taxon>Pseudomonadati</taxon>
        <taxon>Bacteroidota</taxon>
        <taxon>Sphingobacteriia</taxon>
        <taxon>Sphingobacteriales</taxon>
        <taxon>Sphingobacteriaceae</taxon>
        <taxon>Mucilaginibacter</taxon>
    </lineage>
</organism>
<evidence type="ECO:0000313" key="1">
    <source>
        <dbReference type="EMBL" id="QJD97778.1"/>
    </source>
</evidence>
<reference evidence="1 2" key="1">
    <citation type="submission" date="2020-04" db="EMBL/GenBank/DDBJ databases">
        <title>Genome sequencing of novel species.</title>
        <authorList>
            <person name="Heo J."/>
            <person name="Kim S.-J."/>
            <person name="Kim J.-S."/>
            <person name="Hong S.-B."/>
            <person name="Kwon S.-W."/>
        </authorList>
    </citation>
    <scope>NUCLEOTIDE SEQUENCE [LARGE SCALE GENOMIC DNA]</scope>
    <source>
        <strain evidence="1 2">F39-2</strain>
    </source>
</reference>
<dbReference type="KEGG" id="mrob:HH214_18810"/>
<gene>
    <name evidence="1" type="ORF">HH214_18810</name>
</gene>
<keyword evidence="2" id="KW-1185">Reference proteome</keyword>
<name>A0A7L5E580_9SPHI</name>
<dbReference type="Proteomes" id="UP000503278">
    <property type="component" value="Chromosome"/>
</dbReference>
<proteinExistence type="predicted"/>